<accession>A0A7S8IGQ9</accession>
<dbReference type="AlphaFoldDB" id="A0A7S8IGQ9"/>
<gene>
    <name evidence="2" type="ORF">G4Y79_08280</name>
</gene>
<evidence type="ECO:0000313" key="2">
    <source>
        <dbReference type="EMBL" id="QPC84358.1"/>
    </source>
</evidence>
<evidence type="ECO:0000259" key="1">
    <source>
        <dbReference type="Pfam" id="PF10418"/>
    </source>
</evidence>
<feature type="domain" description="Dihydroorotate dehydrogenase electron transfer subunit iron-sulphur cluster binding" evidence="1">
    <location>
        <begin position="219"/>
        <end position="253"/>
    </location>
</feature>
<dbReference type="Pfam" id="PF10418">
    <property type="entry name" value="DHODB_Fe-S_bind"/>
    <property type="match status" value="1"/>
</dbReference>
<name>A0A7S8IGQ9_9CHLR</name>
<sequence>MRLTQAKIERIRRVNPDIWHLELGQVDESLFRVKPGQTLLARIVDDEGETLSWDPYLREQWWPLGMTGQKTLLVERAANPRYEPGQHISLIGPVGEPYRFGQRAKNILLLAYDTAPTPLTVMIPWLLRHSLNVTLVLLGRARRYNTDHLSAEVEVIRGDDDGLGWPDQVMSFGWADQMFTVVSPDDELLRFGELRQLALERKVAIPNHFIYGVFQPVTVCGTGACYSCALRMSGSARPHLTCVDGPAFDLLDVRLD</sequence>
<proteinExistence type="predicted"/>
<dbReference type="InterPro" id="IPR019480">
    <property type="entry name" value="Dihydroorotate_DH_Fe-S-bd"/>
</dbReference>
<reference evidence="2 3" key="1">
    <citation type="submission" date="2020-02" db="EMBL/GenBank/DDBJ databases">
        <authorList>
            <person name="Zheng R.K."/>
            <person name="Sun C.M."/>
        </authorList>
    </citation>
    <scope>NUCLEOTIDE SEQUENCE [LARGE SCALE GENOMIC DNA]</scope>
    <source>
        <strain evidence="3">rifampicinis</strain>
    </source>
</reference>
<keyword evidence="3" id="KW-1185">Reference proteome</keyword>
<dbReference type="Gene3D" id="2.10.240.10">
    <property type="entry name" value="Dihydroorotate dehydrogenase, electron transfer subunit"/>
    <property type="match status" value="1"/>
</dbReference>
<evidence type="ECO:0000313" key="3">
    <source>
        <dbReference type="Proteomes" id="UP000594468"/>
    </source>
</evidence>
<dbReference type="Proteomes" id="UP000594468">
    <property type="component" value="Chromosome"/>
</dbReference>
<dbReference type="EMBL" id="CP062983">
    <property type="protein sequence ID" value="QPC84358.1"/>
    <property type="molecule type" value="Genomic_DNA"/>
</dbReference>
<dbReference type="InterPro" id="IPR039261">
    <property type="entry name" value="FNR_nucleotide-bd"/>
</dbReference>
<dbReference type="KEGG" id="pmet:G4Y79_08280"/>
<organism evidence="2 3">
    <name type="scientific">Phototrophicus methaneseepsis</name>
    <dbReference type="NCBI Taxonomy" id="2710758"/>
    <lineage>
        <taxon>Bacteria</taxon>
        <taxon>Bacillati</taxon>
        <taxon>Chloroflexota</taxon>
        <taxon>Candidatus Thermofontia</taxon>
        <taxon>Phototrophicales</taxon>
        <taxon>Phototrophicaceae</taxon>
        <taxon>Phototrophicus</taxon>
    </lineage>
</organism>
<dbReference type="InterPro" id="IPR050353">
    <property type="entry name" value="PyrK_electron_transfer"/>
</dbReference>
<dbReference type="InterPro" id="IPR037117">
    <property type="entry name" value="Dihydroorotate_DH_ele_sf"/>
</dbReference>
<protein>
    <recommendedName>
        <fullName evidence="1">Dihydroorotate dehydrogenase electron transfer subunit iron-sulphur cluster binding domain-containing protein</fullName>
    </recommendedName>
</protein>
<dbReference type="SUPFAM" id="SSF52343">
    <property type="entry name" value="Ferredoxin reductase-like, C-terminal NADP-linked domain"/>
    <property type="match status" value="1"/>
</dbReference>
<dbReference type="PANTHER" id="PTHR43513:SF3">
    <property type="entry name" value="DIHYDROOROTATE DEHYDROGENASE B (NAD(+)), ELECTRON TRANSFER SUBUNIT-RELATED"/>
    <property type="match status" value="1"/>
</dbReference>
<dbReference type="RefSeq" id="WP_195172421.1">
    <property type="nucleotide sequence ID" value="NZ_CP062983.1"/>
</dbReference>
<dbReference type="PANTHER" id="PTHR43513">
    <property type="entry name" value="DIHYDROOROTATE DEHYDROGENASE B (NAD(+)), ELECTRON TRANSFER SUBUNIT"/>
    <property type="match status" value="1"/>
</dbReference>